<keyword evidence="1" id="KW-0472">Membrane</keyword>
<proteinExistence type="predicted"/>
<dbReference type="Pfam" id="PF00563">
    <property type="entry name" value="EAL"/>
    <property type="match status" value="1"/>
</dbReference>
<dbReference type="Pfam" id="PF04392">
    <property type="entry name" value="ABC_sub_bind"/>
    <property type="match status" value="1"/>
</dbReference>
<dbReference type="NCBIfam" id="TIGR00254">
    <property type="entry name" value="GGDEF"/>
    <property type="match status" value="1"/>
</dbReference>
<sequence>MIRKIPMRYLLAVCLILFIGLYSRIYVKAASQERILILHSYSDDFRWTMDIDTGIKSVLNIDSRLIDLSHIYMDTKRIQTESYIDGLFNLLKIRFANSKFDVIICSDNDALDFLVKYGSSLFPNTPVVFCGINNFSYSMLEGHKNFTGICETIDIESTLKSIPKLQTNIKNIILVCDSSSTGKLNEELAKKAISKLKLPVKFYFYCDTDVKTLVSAAKELGNDTAIFHVGQLRDTDGSLISYEKIGPLLSKDLNIGNYICWSFAIGNGILGGKALNSVDHGKTAASMALKILHGKKVSDIPIIEQSPSNYVFDYSELQKLKIDKRNIPENSIIINKPFLIYKVYPKIFFTVLTIIISLLLFVIILFINIKKRKLSEKKLIENYEELNMVYQELYATEEELEFQYIELQKSENFLKLSEKKYKHLAYYDNLTVLPNRTSFVDKLNQSICKYNETGEKGAVLFIDLDNFKRINDTLGHDYGDKLLKKAASKLIASVNRDNFVYRIGGDEFLILLVNIENKDNVVQACRKILKAFKTPFKIDEKKIFTTVSIGVSLYPDDGLDCNLLLKNADTAMYKAKDLGKNRYEFYDTKMFDEISKKSEIEKGLRAALNEGGFQLYYQPQIDCKTRKIKGMEALLRWQSEDYGLVSPAEFIPVAEETSLIIPIGYWVLKTACYQGKKWIDAGYNLGTMSINVSIIQLQHSNFINAVKRTLAKSNFPPNLLEIEITESVLMQSVDSNIKILNELKALGVSIALDDFGTGYSSLNYLKILPINNLKIDKSFIDSIHTSTRDRDVIDGMIQLANKMNLNVIAEGVEWQEQFDILHSLNCQLIQGYFFSKPIPADKVEKLENIWTSTADT</sequence>
<accession>A0A949TZQ6</accession>
<dbReference type="PROSITE" id="PS50887">
    <property type="entry name" value="GGDEF"/>
    <property type="match status" value="1"/>
</dbReference>
<evidence type="ECO:0000259" key="2">
    <source>
        <dbReference type="PROSITE" id="PS50883"/>
    </source>
</evidence>
<keyword evidence="5" id="KW-1185">Reference proteome</keyword>
<dbReference type="EMBL" id="JAEEGC010000092">
    <property type="protein sequence ID" value="MBV7274630.1"/>
    <property type="molecule type" value="Genomic_DNA"/>
</dbReference>
<name>A0A949TZQ6_9CLOT</name>
<dbReference type="Proteomes" id="UP000694308">
    <property type="component" value="Unassembled WGS sequence"/>
</dbReference>
<organism evidence="4 5">
    <name type="scientific">Clostridium thailandense</name>
    <dbReference type="NCBI Taxonomy" id="2794346"/>
    <lineage>
        <taxon>Bacteria</taxon>
        <taxon>Bacillati</taxon>
        <taxon>Bacillota</taxon>
        <taxon>Clostridia</taxon>
        <taxon>Eubacteriales</taxon>
        <taxon>Clostridiaceae</taxon>
        <taxon>Clostridium</taxon>
    </lineage>
</organism>
<protein>
    <submittedName>
        <fullName evidence="4">EAL domain-containing protein</fullName>
    </submittedName>
</protein>
<evidence type="ECO:0000259" key="3">
    <source>
        <dbReference type="PROSITE" id="PS50887"/>
    </source>
</evidence>
<dbReference type="SMART" id="SM00267">
    <property type="entry name" value="GGDEF"/>
    <property type="match status" value="1"/>
</dbReference>
<dbReference type="Pfam" id="PF00990">
    <property type="entry name" value="GGDEF"/>
    <property type="match status" value="1"/>
</dbReference>
<feature type="domain" description="GGDEF" evidence="3">
    <location>
        <begin position="455"/>
        <end position="588"/>
    </location>
</feature>
<gene>
    <name evidence="4" type="ORF">I6U48_17185</name>
</gene>
<keyword evidence="1" id="KW-0812">Transmembrane</keyword>
<dbReference type="PANTHER" id="PTHR33121:SF71">
    <property type="entry name" value="OXYGEN SENSOR PROTEIN DOSP"/>
    <property type="match status" value="1"/>
</dbReference>
<dbReference type="InterPro" id="IPR050706">
    <property type="entry name" value="Cyclic-di-GMP_PDE-like"/>
</dbReference>
<dbReference type="AlphaFoldDB" id="A0A949TZQ6"/>
<dbReference type="PROSITE" id="PS50883">
    <property type="entry name" value="EAL"/>
    <property type="match status" value="1"/>
</dbReference>
<feature type="domain" description="EAL" evidence="2">
    <location>
        <begin position="597"/>
        <end position="851"/>
    </location>
</feature>
<dbReference type="InterPro" id="IPR000160">
    <property type="entry name" value="GGDEF_dom"/>
</dbReference>
<dbReference type="PANTHER" id="PTHR33121">
    <property type="entry name" value="CYCLIC DI-GMP PHOSPHODIESTERASE PDEF"/>
    <property type="match status" value="1"/>
</dbReference>
<comment type="caution">
    <text evidence="4">The sequence shown here is derived from an EMBL/GenBank/DDBJ whole genome shotgun (WGS) entry which is preliminary data.</text>
</comment>
<feature type="transmembrane region" description="Helical" evidence="1">
    <location>
        <begin position="347"/>
        <end position="369"/>
    </location>
</feature>
<dbReference type="SMART" id="SM00052">
    <property type="entry name" value="EAL"/>
    <property type="match status" value="1"/>
</dbReference>
<dbReference type="GO" id="GO:0071111">
    <property type="term" value="F:cyclic-guanylate-specific phosphodiesterase activity"/>
    <property type="evidence" value="ECO:0007669"/>
    <property type="project" value="InterPro"/>
</dbReference>
<reference evidence="4" key="1">
    <citation type="submission" date="2020-12" db="EMBL/GenBank/DDBJ databases">
        <title>Clostridium thailandense sp. nov., a novel acetogenic bacterium isolated from peat land soil in Thailand.</title>
        <authorList>
            <person name="Chaikitkaew S."/>
            <person name="Birkeland N.K."/>
        </authorList>
    </citation>
    <scope>NUCLEOTIDE SEQUENCE</scope>
    <source>
        <strain evidence="4">PL3</strain>
    </source>
</reference>
<evidence type="ECO:0000256" key="1">
    <source>
        <dbReference type="SAM" id="Phobius"/>
    </source>
</evidence>
<keyword evidence="1" id="KW-1133">Transmembrane helix</keyword>
<dbReference type="InterPro" id="IPR001633">
    <property type="entry name" value="EAL_dom"/>
</dbReference>
<dbReference type="InterPro" id="IPR007487">
    <property type="entry name" value="ABC_transpt-TYRBP-like"/>
</dbReference>
<evidence type="ECO:0000313" key="4">
    <source>
        <dbReference type="EMBL" id="MBV7274630.1"/>
    </source>
</evidence>
<dbReference type="FunFam" id="3.30.70.270:FF:000001">
    <property type="entry name" value="Diguanylate cyclase domain protein"/>
    <property type="match status" value="1"/>
</dbReference>
<dbReference type="RefSeq" id="WP_218321695.1">
    <property type="nucleotide sequence ID" value="NZ_JAEEGC010000092.1"/>
</dbReference>
<evidence type="ECO:0000313" key="5">
    <source>
        <dbReference type="Proteomes" id="UP000694308"/>
    </source>
</evidence>
<dbReference type="CDD" id="cd01949">
    <property type="entry name" value="GGDEF"/>
    <property type="match status" value="1"/>
</dbReference>
<dbReference type="CDD" id="cd01948">
    <property type="entry name" value="EAL"/>
    <property type="match status" value="1"/>
</dbReference>